<dbReference type="InParanoid" id="A7S553"/>
<keyword evidence="4" id="KW-0804">Transcription</keyword>
<name>A7S553_NEMVE</name>
<evidence type="ECO:0000259" key="7">
    <source>
        <dbReference type="PROSITE" id="PS50252"/>
    </source>
</evidence>
<dbReference type="GO" id="GO:0001708">
    <property type="term" value="P:cell fate specification"/>
    <property type="evidence" value="ECO:0000318"/>
    <property type="project" value="GO_Central"/>
</dbReference>
<keyword evidence="2" id="KW-0805">Transcription regulation</keyword>
<dbReference type="PANTHER" id="PTHR11267">
    <property type="entry name" value="T-BOX PROTEIN-RELATED"/>
    <property type="match status" value="1"/>
</dbReference>
<dbReference type="eggNOG" id="KOG3585">
    <property type="taxonomic scope" value="Eukaryota"/>
</dbReference>
<dbReference type="PANTHER" id="PTHR11267:SF204">
    <property type="entry name" value="SPADETAIL"/>
    <property type="match status" value="1"/>
</dbReference>
<proteinExistence type="predicted"/>
<dbReference type="InterPro" id="IPR036960">
    <property type="entry name" value="T-box_sf"/>
</dbReference>
<dbReference type="PhylomeDB" id="A7S553"/>
<dbReference type="GO" id="GO:0000978">
    <property type="term" value="F:RNA polymerase II cis-regulatory region sequence-specific DNA binding"/>
    <property type="evidence" value="ECO:0000318"/>
    <property type="project" value="GO_Central"/>
</dbReference>
<evidence type="ECO:0000256" key="1">
    <source>
        <dbReference type="ARBA" id="ARBA00004123"/>
    </source>
</evidence>
<dbReference type="GO" id="GO:0006357">
    <property type="term" value="P:regulation of transcription by RNA polymerase II"/>
    <property type="evidence" value="ECO:0000318"/>
    <property type="project" value="GO_Central"/>
</dbReference>
<keyword evidence="5 6" id="KW-0539">Nucleus</keyword>
<evidence type="ECO:0000256" key="3">
    <source>
        <dbReference type="ARBA" id="ARBA00023125"/>
    </source>
</evidence>
<dbReference type="GO" id="GO:0000785">
    <property type="term" value="C:chromatin"/>
    <property type="evidence" value="ECO:0000318"/>
    <property type="project" value="GO_Central"/>
</dbReference>
<dbReference type="OMA" id="NRIGTEM"/>
<dbReference type="InterPro" id="IPR018186">
    <property type="entry name" value="TF_T-box_CS"/>
</dbReference>
<dbReference type="GO" id="GO:0005634">
    <property type="term" value="C:nucleus"/>
    <property type="evidence" value="ECO:0000318"/>
    <property type="project" value="GO_Central"/>
</dbReference>
<keyword evidence="3 6" id="KW-0238">DNA-binding</keyword>
<evidence type="ECO:0000256" key="4">
    <source>
        <dbReference type="ARBA" id="ARBA00023163"/>
    </source>
</evidence>
<dbReference type="AlphaFoldDB" id="A7S553"/>
<accession>A7S553</accession>
<comment type="caution">
    <text evidence="6">Lacks conserved residue(s) required for the propagation of feature annotation.</text>
</comment>
<dbReference type="HOGENOM" id="CLU_014430_3_1_1"/>
<reference evidence="8 9" key="1">
    <citation type="journal article" date="2007" name="Science">
        <title>Sea anemone genome reveals ancestral eumetazoan gene repertoire and genomic organization.</title>
        <authorList>
            <person name="Putnam N.H."/>
            <person name="Srivastava M."/>
            <person name="Hellsten U."/>
            <person name="Dirks B."/>
            <person name="Chapman J."/>
            <person name="Salamov A."/>
            <person name="Terry A."/>
            <person name="Shapiro H."/>
            <person name="Lindquist E."/>
            <person name="Kapitonov V.V."/>
            <person name="Jurka J."/>
            <person name="Genikhovich G."/>
            <person name="Grigoriev I.V."/>
            <person name="Lucas S.M."/>
            <person name="Steele R.E."/>
            <person name="Finnerty J.R."/>
            <person name="Technau U."/>
            <person name="Martindale M.Q."/>
            <person name="Rokhsar D.S."/>
        </authorList>
    </citation>
    <scope>NUCLEOTIDE SEQUENCE [LARGE SCALE GENOMIC DNA]</scope>
    <source>
        <strain evidence="9">CH2 X CH6</strain>
    </source>
</reference>
<dbReference type="SMART" id="SM00425">
    <property type="entry name" value="TBOX"/>
    <property type="match status" value="1"/>
</dbReference>
<dbReference type="GO" id="GO:0000981">
    <property type="term" value="F:DNA-binding transcription factor activity, RNA polymerase II-specific"/>
    <property type="evidence" value="ECO:0000318"/>
    <property type="project" value="GO_Central"/>
</dbReference>
<dbReference type="SUPFAM" id="SSF49417">
    <property type="entry name" value="p53-like transcription factors"/>
    <property type="match status" value="1"/>
</dbReference>
<feature type="domain" description="T-box" evidence="7">
    <location>
        <begin position="13"/>
        <end position="195"/>
    </location>
</feature>
<evidence type="ECO:0000256" key="5">
    <source>
        <dbReference type="ARBA" id="ARBA00023242"/>
    </source>
</evidence>
<dbReference type="EMBL" id="DS469581">
    <property type="protein sequence ID" value="EDO41143.1"/>
    <property type="molecule type" value="Genomic_DNA"/>
</dbReference>
<comment type="subcellular location">
    <subcellularLocation>
        <location evidence="1 6">Nucleus</location>
    </subcellularLocation>
</comment>
<gene>
    <name evidence="8" type="ORF">NEMVEDRAFT_v1g104923</name>
</gene>
<dbReference type="KEGG" id="nve:5512934"/>
<dbReference type="GO" id="GO:0045893">
    <property type="term" value="P:positive regulation of DNA-templated transcription"/>
    <property type="evidence" value="ECO:0007669"/>
    <property type="project" value="InterPro"/>
</dbReference>
<evidence type="ECO:0000256" key="2">
    <source>
        <dbReference type="ARBA" id="ARBA00023015"/>
    </source>
</evidence>
<dbReference type="STRING" id="45351.A7S553"/>
<dbReference type="InterPro" id="IPR001699">
    <property type="entry name" value="TF_T-box"/>
</dbReference>
<dbReference type="Gene3D" id="2.60.40.820">
    <property type="entry name" value="Transcription factor, T-box"/>
    <property type="match status" value="1"/>
</dbReference>
<evidence type="ECO:0000256" key="6">
    <source>
        <dbReference type="PROSITE-ProRule" id="PRU00201"/>
    </source>
</evidence>
<dbReference type="CDD" id="cd00182">
    <property type="entry name" value="T-box"/>
    <property type="match status" value="1"/>
</dbReference>
<sequence length="200" mass="23210">MELAAKGCVRVKLKNSELWEQFNRIGTEMILTKSGRRMFPYLSIAIEGLSSEFKYVVMVDMARIDLKKYKFVDQSQQWLPVSPHEYPDVMSVGALCHQGCPLTSHSLEAGILFNKLKLTNALKEDMEDQILLESMHRYAPRIHVMAEQDFANKDWTRALVFTFQETEFIAVTAYMNKQITQLKIQNNPFARAFREPKLKK</sequence>
<evidence type="ECO:0000313" key="8">
    <source>
        <dbReference type="EMBL" id="EDO41143.1"/>
    </source>
</evidence>
<protein>
    <recommendedName>
        <fullName evidence="7">T-box domain-containing protein</fullName>
    </recommendedName>
</protein>
<keyword evidence="9" id="KW-1185">Reference proteome</keyword>
<dbReference type="Pfam" id="PF00907">
    <property type="entry name" value="T-box"/>
    <property type="match status" value="1"/>
</dbReference>
<dbReference type="PRINTS" id="PR00937">
    <property type="entry name" value="TBOX"/>
</dbReference>
<dbReference type="PROSITE" id="PS50252">
    <property type="entry name" value="TBOX_3"/>
    <property type="match status" value="1"/>
</dbReference>
<organism evidence="8 9">
    <name type="scientific">Nematostella vectensis</name>
    <name type="common">Starlet sea anemone</name>
    <dbReference type="NCBI Taxonomy" id="45351"/>
    <lineage>
        <taxon>Eukaryota</taxon>
        <taxon>Metazoa</taxon>
        <taxon>Cnidaria</taxon>
        <taxon>Anthozoa</taxon>
        <taxon>Hexacorallia</taxon>
        <taxon>Actiniaria</taxon>
        <taxon>Edwardsiidae</taxon>
        <taxon>Nematostella</taxon>
    </lineage>
</organism>
<dbReference type="InterPro" id="IPR046360">
    <property type="entry name" value="T-box_DNA-bd"/>
</dbReference>
<dbReference type="PROSITE" id="PS01283">
    <property type="entry name" value="TBOX_1"/>
    <property type="match status" value="1"/>
</dbReference>
<evidence type="ECO:0000313" key="9">
    <source>
        <dbReference type="Proteomes" id="UP000001593"/>
    </source>
</evidence>
<dbReference type="Proteomes" id="UP000001593">
    <property type="component" value="Unassembled WGS sequence"/>
</dbReference>
<dbReference type="InterPro" id="IPR008967">
    <property type="entry name" value="p53-like_TF_DNA-bd_sf"/>
</dbReference>